<dbReference type="PANTHER" id="PTHR40037:SF1">
    <property type="entry name" value="PHOSPHOESTERASE SAOUHSC_00951-RELATED"/>
    <property type="match status" value="1"/>
</dbReference>
<dbReference type="InterPro" id="IPR050580">
    <property type="entry name" value="2H_phosphoesterase_YjcG-like"/>
</dbReference>
<dbReference type="OrthoDB" id="1351981at2"/>
<organism evidence="1 2">
    <name type="scientific">Mucilaginibacter frigoritolerans</name>
    <dbReference type="NCBI Taxonomy" id="652788"/>
    <lineage>
        <taxon>Bacteria</taxon>
        <taxon>Pseudomonadati</taxon>
        <taxon>Bacteroidota</taxon>
        <taxon>Sphingobacteriia</taxon>
        <taxon>Sphingobacteriales</taxon>
        <taxon>Sphingobacteriaceae</taxon>
        <taxon>Mucilaginibacter</taxon>
    </lineage>
</organism>
<protein>
    <submittedName>
        <fullName evidence="1">2'-5' RNA ligase</fullName>
    </submittedName>
</protein>
<dbReference type="PANTHER" id="PTHR40037">
    <property type="entry name" value="PHOSPHOESTERASE YJCG-RELATED"/>
    <property type="match status" value="1"/>
</dbReference>
<evidence type="ECO:0000313" key="1">
    <source>
        <dbReference type="EMBL" id="TWJ00827.1"/>
    </source>
</evidence>
<accession>A0A562U617</accession>
<name>A0A562U617_9SPHI</name>
<dbReference type="GO" id="GO:0016874">
    <property type="term" value="F:ligase activity"/>
    <property type="evidence" value="ECO:0007669"/>
    <property type="project" value="UniProtKB-KW"/>
</dbReference>
<dbReference type="Gene3D" id="3.90.1140.10">
    <property type="entry name" value="Cyclic phosphodiesterase"/>
    <property type="match status" value="1"/>
</dbReference>
<dbReference type="InterPro" id="IPR009097">
    <property type="entry name" value="Cyclic_Pdiesterase"/>
</dbReference>
<dbReference type="SUPFAM" id="SSF55144">
    <property type="entry name" value="LigT-like"/>
    <property type="match status" value="1"/>
</dbReference>
<sequence>MTGYQNYLIILAPPAEVSQQVKKLKLSSAAVIGEYEGLFSKAHITVQPWMRKKPVWVGPLIPKLERDLQNLPPITLTIDGFDYFDQQETASIYAKLVSTPLTKVWFKTLRRYFNTPPFEPHITIARSISKDNFNKLWPHFKNKQWRHEFKVDQLTILRREHIGYDKSYKIYKEMPFNQHINFDDFANLKLKTPLLTINKSNTQQFSLF</sequence>
<keyword evidence="2" id="KW-1185">Reference proteome</keyword>
<dbReference type="RefSeq" id="WP_144912245.1">
    <property type="nucleotide sequence ID" value="NZ_VLLI01000005.1"/>
</dbReference>
<keyword evidence="1" id="KW-0436">Ligase</keyword>
<proteinExistence type="predicted"/>
<dbReference type="Proteomes" id="UP000317010">
    <property type="component" value="Unassembled WGS sequence"/>
</dbReference>
<evidence type="ECO:0000313" key="2">
    <source>
        <dbReference type="Proteomes" id="UP000317010"/>
    </source>
</evidence>
<gene>
    <name evidence="1" type="ORF">JN11_02087</name>
</gene>
<dbReference type="AlphaFoldDB" id="A0A562U617"/>
<dbReference type="EMBL" id="VLLI01000005">
    <property type="protein sequence ID" value="TWJ00827.1"/>
    <property type="molecule type" value="Genomic_DNA"/>
</dbReference>
<reference evidence="1 2" key="1">
    <citation type="submission" date="2019-07" db="EMBL/GenBank/DDBJ databases">
        <title>Genomic Encyclopedia of Archaeal and Bacterial Type Strains, Phase II (KMG-II): from individual species to whole genera.</title>
        <authorList>
            <person name="Goeker M."/>
        </authorList>
    </citation>
    <scope>NUCLEOTIDE SEQUENCE [LARGE SCALE GENOMIC DNA]</scope>
    <source>
        <strain evidence="1 2">ATCC BAA-1854</strain>
    </source>
</reference>
<dbReference type="Pfam" id="PF13563">
    <property type="entry name" value="2_5_RNA_ligase2"/>
    <property type="match status" value="1"/>
</dbReference>
<comment type="caution">
    <text evidence="1">The sequence shown here is derived from an EMBL/GenBank/DDBJ whole genome shotgun (WGS) entry which is preliminary data.</text>
</comment>